<gene>
    <name evidence="8" type="ORF">VaNZ11_016058</name>
</gene>
<evidence type="ECO:0000313" key="8">
    <source>
        <dbReference type="EMBL" id="GLI70958.1"/>
    </source>
</evidence>
<protein>
    <recommendedName>
        <fullName evidence="7">SRCR domain-containing protein</fullName>
    </recommendedName>
</protein>
<dbReference type="EMBL" id="BSDZ01000101">
    <property type="protein sequence ID" value="GLI70958.1"/>
    <property type="molecule type" value="Genomic_DNA"/>
</dbReference>
<evidence type="ECO:0000256" key="1">
    <source>
        <dbReference type="ARBA" id="ARBA00022729"/>
    </source>
</evidence>
<evidence type="ECO:0000256" key="4">
    <source>
        <dbReference type="ARBA" id="ARBA00023180"/>
    </source>
</evidence>
<keyword evidence="9" id="KW-1185">Reference proteome</keyword>
<reference evidence="8 9" key="1">
    <citation type="journal article" date="2023" name="IScience">
        <title>Expanded male sex-determining region conserved during the evolution of homothallism in the green alga Volvox.</title>
        <authorList>
            <person name="Yamamoto K."/>
            <person name="Matsuzaki R."/>
            <person name="Mahakham W."/>
            <person name="Heman W."/>
            <person name="Sekimoto H."/>
            <person name="Kawachi M."/>
            <person name="Minakuchi Y."/>
            <person name="Toyoda A."/>
            <person name="Nozaki H."/>
        </authorList>
    </citation>
    <scope>NUCLEOTIDE SEQUENCE [LARGE SCALE GENOMIC DNA]</scope>
    <source>
        <strain evidence="8 9">NIES-4468</strain>
    </source>
</reference>
<comment type="caution">
    <text evidence="8">The sequence shown here is derived from an EMBL/GenBank/DDBJ whole genome shotgun (WGS) entry which is preliminary data.</text>
</comment>
<feature type="domain" description="SRCR" evidence="7">
    <location>
        <begin position="275"/>
        <end position="403"/>
    </location>
</feature>
<evidence type="ECO:0000259" key="7">
    <source>
        <dbReference type="PROSITE" id="PS50287"/>
    </source>
</evidence>
<feature type="compositionally biased region" description="Pro residues" evidence="5">
    <location>
        <begin position="77"/>
        <end position="86"/>
    </location>
</feature>
<name>A0ABQ5SNA2_9CHLO</name>
<feature type="region of interest" description="Disordered" evidence="5">
    <location>
        <begin position="70"/>
        <end position="136"/>
    </location>
</feature>
<sequence>MRSRIKMVGDCYFWIRIELGNVVVVSSVLYAELWPLFRCIRDLCLGKNGLFVLLRFRGFIVVQRRALPTPSAAGHPLAPPPSPPTYVPAGHPVAPSPSPLPATPPPPPMYGGSSPPTYPASSTPPPPGVDRLPPTDISLVMASNDTVVSSTPGMGLVKIRSRFGSNQTWSYLCGDTWSGWDASAADAACRQAGYPAGGEPLRIWSSNAQPTMFLGRLRCSGSETSLSACVATGAPEQLIDYWQLGVSGADAAGACDMLAGVRCRTGAAASAAVVLRVASGPSPSGTAVTGNYTGTAIRLEASVGSGPYGAVCLDGGFDNSSALVACRVLGYTSGIVYPPGAPTGTLALGVKDPTLDAQGSFLGTLSSVRCGGSEANITACASWRANVGTAVIPCRAAAWVLCNH</sequence>
<keyword evidence="1" id="KW-0732">Signal</keyword>
<proteinExistence type="predicted"/>
<evidence type="ECO:0000256" key="6">
    <source>
        <dbReference type="SAM" id="Phobius"/>
    </source>
</evidence>
<keyword evidence="3" id="KW-1015">Disulfide bond</keyword>
<dbReference type="SMART" id="SM00202">
    <property type="entry name" value="SR"/>
    <property type="match status" value="2"/>
</dbReference>
<evidence type="ECO:0000313" key="9">
    <source>
        <dbReference type="Proteomes" id="UP001165090"/>
    </source>
</evidence>
<evidence type="ECO:0000256" key="5">
    <source>
        <dbReference type="SAM" id="MobiDB-lite"/>
    </source>
</evidence>
<dbReference type="InterPro" id="IPR036772">
    <property type="entry name" value="SRCR-like_dom_sf"/>
</dbReference>
<keyword evidence="6" id="KW-0472">Membrane</keyword>
<dbReference type="Gene3D" id="3.10.250.10">
    <property type="entry name" value="SRCR-like domain"/>
    <property type="match status" value="2"/>
</dbReference>
<feature type="compositionally biased region" description="Pro residues" evidence="5">
    <location>
        <begin position="94"/>
        <end position="109"/>
    </location>
</feature>
<keyword evidence="2" id="KW-0677">Repeat</keyword>
<dbReference type="Pfam" id="PF00530">
    <property type="entry name" value="SRCR"/>
    <property type="match status" value="2"/>
</dbReference>
<keyword evidence="4" id="KW-0325">Glycoprotein</keyword>
<feature type="transmembrane region" description="Helical" evidence="6">
    <location>
        <begin position="12"/>
        <end position="37"/>
    </location>
</feature>
<evidence type="ECO:0000256" key="2">
    <source>
        <dbReference type="ARBA" id="ARBA00022737"/>
    </source>
</evidence>
<feature type="compositionally biased region" description="Pro residues" evidence="5">
    <location>
        <begin position="116"/>
        <end position="128"/>
    </location>
</feature>
<keyword evidence="6" id="KW-0812">Transmembrane</keyword>
<feature type="domain" description="SRCR" evidence="7">
    <location>
        <begin position="137"/>
        <end position="256"/>
    </location>
</feature>
<dbReference type="PROSITE" id="PS50287">
    <property type="entry name" value="SRCR_2"/>
    <property type="match status" value="2"/>
</dbReference>
<accession>A0ABQ5SNA2</accession>
<dbReference type="InterPro" id="IPR001190">
    <property type="entry name" value="SRCR"/>
</dbReference>
<dbReference type="PANTHER" id="PTHR19331">
    <property type="entry name" value="SCAVENGER RECEPTOR DOMAIN-CONTAINING"/>
    <property type="match status" value="1"/>
</dbReference>
<organism evidence="8 9">
    <name type="scientific">Volvox africanus</name>
    <dbReference type="NCBI Taxonomy" id="51714"/>
    <lineage>
        <taxon>Eukaryota</taxon>
        <taxon>Viridiplantae</taxon>
        <taxon>Chlorophyta</taxon>
        <taxon>core chlorophytes</taxon>
        <taxon>Chlorophyceae</taxon>
        <taxon>CS clade</taxon>
        <taxon>Chlamydomonadales</taxon>
        <taxon>Volvocaceae</taxon>
        <taxon>Volvox</taxon>
    </lineage>
</organism>
<dbReference type="SUPFAM" id="SSF56487">
    <property type="entry name" value="SRCR-like"/>
    <property type="match status" value="2"/>
</dbReference>
<dbReference type="Proteomes" id="UP001165090">
    <property type="component" value="Unassembled WGS sequence"/>
</dbReference>
<evidence type="ECO:0000256" key="3">
    <source>
        <dbReference type="ARBA" id="ARBA00023157"/>
    </source>
</evidence>
<dbReference type="PANTHER" id="PTHR19331:SF465">
    <property type="entry name" value="EGG PEPTIDE SPERACT RECEPTOR"/>
    <property type="match status" value="1"/>
</dbReference>
<keyword evidence="6" id="KW-1133">Transmembrane helix</keyword>